<gene>
    <name evidence="3" type="ORF">P154DRAFT_619610</name>
</gene>
<dbReference type="OrthoDB" id="3525430at2759"/>
<sequence>MSFLYYPLIFSLLIPSATSQCGSLVTYRQHADLLQTAPKCLHDGCSPGKNASSISSVCPSSSPCSPYWNLFVEQFDQKNSWCSTCSSDLACRIRGWPVMNATTMCETTTNTLIFGEQEGGCCVDGNEPFELAEWTGNLCNGSEWRQPFDICGGMACLDWHDWIMPWNWTVMNENVPREEQKCTRPSYYLATYAAEHFLYVVFGVIFVFARLWRARKRAEGHPTRYILLSLMRFRWRSYRQYGNTVEEIDPNRERDPLRPNTKEKLRWAYPVGVGIAGAGLQLGLDFLAAYRIKSQPGYHHISLHLLAFLFSCRPRLTWLPCVLALISRSQLSRWFGFLEESDGYWAAKLILSAVAVTSAVTEAVTQLFGAYFFFRTTIVGREREFYLIHHLRPKIHGKEARRMYLGALFWVILCIPLLFFWFLIAAFFGSLYHIVSGYLKNKYDTWRNKAERLPPLAKRPVLWLLDFIPHTDPGSIPNQVMPVDAVDGQPLPVNDDGLMNQPLPYTPAGASEIDGQPMRVYSPGSTDDQVMAFPQRRTASGRGYGALPQRDTTEEDYQVMQVRQPAHQSVYRRRRPEMRQVRDVSSAGSHHMLLEDVEHENTPDEDTNEPRFTQGLITKFDDWEGPIILAGFIFGMSAFAAQWLFWDGFVKAARERFCPPDIWTVGAIWWSTSPLVVGLPFLA</sequence>
<dbReference type="EMBL" id="ML977584">
    <property type="protein sequence ID" value="KAF2001293.1"/>
    <property type="molecule type" value="Genomic_DNA"/>
</dbReference>
<evidence type="ECO:0000256" key="1">
    <source>
        <dbReference type="SAM" id="Phobius"/>
    </source>
</evidence>
<reference evidence="3" key="1">
    <citation type="journal article" date="2020" name="Stud. Mycol.">
        <title>101 Dothideomycetes genomes: a test case for predicting lifestyles and emergence of pathogens.</title>
        <authorList>
            <person name="Haridas S."/>
            <person name="Albert R."/>
            <person name="Binder M."/>
            <person name="Bloem J."/>
            <person name="Labutti K."/>
            <person name="Salamov A."/>
            <person name="Andreopoulos B."/>
            <person name="Baker S."/>
            <person name="Barry K."/>
            <person name="Bills G."/>
            <person name="Bluhm B."/>
            <person name="Cannon C."/>
            <person name="Castanera R."/>
            <person name="Culley D."/>
            <person name="Daum C."/>
            <person name="Ezra D."/>
            <person name="Gonzalez J."/>
            <person name="Henrissat B."/>
            <person name="Kuo A."/>
            <person name="Liang C."/>
            <person name="Lipzen A."/>
            <person name="Lutzoni F."/>
            <person name="Magnuson J."/>
            <person name="Mondo S."/>
            <person name="Nolan M."/>
            <person name="Ohm R."/>
            <person name="Pangilinan J."/>
            <person name="Park H.-J."/>
            <person name="Ramirez L."/>
            <person name="Alfaro M."/>
            <person name="Sun H."/>
            <person name="Tritt A."/>
            <person name="Yoshinaga Y."/>
            <person name="Zwiers L.-H."/>
            <person name="Turgeon B."/>
            <person name="Goodwin S."/>
            <person name="Spatafora J."/>
            <person name="Crous P."/>
            <person name="Grigoriev I."/>
        </authorList>
    </citation>
    <scope>NUCLEOTIDE SEQUENCE</scope>
    <source>
        <strain evidence="3">CBS 123094</strain>
    </source>
</reference>
<keyword evidence="1" id="KW-0812">Transmembrane</keyword>
<feature type="transmembrane region" description="Helical" evidence="1">
    <location>
        <begin position="407"/>
        <end position="432"/>
    </location>
</feature>
<organism evidence="3 4">
    <name type="scientific">Amniculicola lignicola CBS 123094</name>
    <dbReference type="NCBI Taxonomy" id="1392246"/>
    <lineage>
        <taxon>Eukaryota</taxon>
        <taxon>Fungi</taxon>
        <taxon>Dikarya</taxon>
        <taxon>Ascomycota</taxon>
        <taxon>Pezizomycotina</taxon>
        <taxon>Dothideomycetes</taxon>
        <taxon>Pleosporomycetidae</taxon>
        <taxon>Pleosporales</taxon>
        <taxon>Amniculicolaceae</taxon>
        <taxon>Amniculicola</taxon>
    </lineage>
</organism>
<feature type="transmembrane region" description="Helical" evidence="1">
    <location>
        <begin position="267"/>
        <end position="289"/>
    </location>
</feature>
<keyword evidence="4" id="KW-1185">Reference proteome</keyword>
<dbReference type="AlphaFoldDB" id="A0A6A5WHJ6"/>
<keyword evidence="1" id="KW-0472">Membrane</keyword>
<proteinExistence type="predicted"/>
<protein>
    <submittedName>
        <fullName evidence="3">Uncharacterized protein</fullName>
    </submittedName>
</protein>
<keyword evidence="1" id="KW-1133">Transmembrane helix</keyword>
<feature type="transmembrane region" description="Helical" evidence="1">
    <location>
        <begin position="187"/>
        <end position="209"/>
    </location>
</feature>
<evidence type="ECO:0000256" key="2">
    <source>
        <dbReference type="SAM" id="SignalP"/>
    </source>
</evidence>
<dbReference type="Proteomes" id="UP000799779">
    <property type="component" value="Unassembled WGS sequence"/>
</dbReference>
<feature type="transmembrane region" description="Helical" evidence="1">
    <location>
        <begin position="627"/>
        <end position="646"/>
    </location>
</feature>
<feature type="transmembrane region" description="Helical" evidence="1">
    <location>
        <begin position="347"/>
        <end position="374"/>
    </location>
</feature>
<evidence type="ECO:0000313" key="4">
    <source>
        <dbReference type="Proteomes" id="UP000799779"/>
    </source>
</evidence>
<accession>A0A6A5WHJ6</accession>
<name>A0A6A5WHJ6_9PLEO</name>
<feature type="signal peptide" evidence="2">
    <location>
        <begin position="1"/>
        <end position="19"/>
    </location>
</feature>
<evidence type="ECO:0000313" key="3">
    <source>
        <dbReference type="EMBL" id="KAF2001293.1"/>
    </source>
</evidence>
<keyword evidence="2" id="KW-0732">Signal</keyword>
<feature type="chain" id="PRO_5025411173" evidence="2">
    <location>
        <begin position="20"/>
        <end position="683"/>
    </location>
</feature>